<dbReference type="InterPro" id="IPR010982">
    <property type="entry name" value="Lambda_DNA-bd_dom_sf"/>
</dbReference>
<dbReference type="InterPro" id="IPR001387">
    <property type="entry name" value="Cro/C1-type_HTH"/>
</dbReference>
<dbReference type="SUPFAM" id="SSF47413">
    <property type="entry name" value="lambda repressor-like DNA-binding domains"/>
    <property type="match status" value="1"/>
</dbReference>
<dbReference type="PROSITE" id="PS50943">
    <property type="entry name" value="HTH_CROC1"/>
    <property type="match status" value="1"/>
</dbReference>
<dbReference type="Gene3D" id="1.10.260.40">
    <property type="entry name" value="lambda repressor-like DNA-binding domains"/>
    <property type="match status" value="1"/>
</dbReference>
<sequence>MKNKAIGSNWVDVRKAMFTSEEIAASDKRVAILASAITATRKSQKISQRKLELLSGVKQPVISRLENGDTNPTIATLLKILAPLGKTLNIVDLE</sequence>
<feature type="domain" description="HTH cro/C1-type" evidence="1">
    <location>
        <begin position="37"/>
        <end position="91"/>
    </location>
</feature>
<organism evidence="2">
    <name type="scientific">bioreactor metagenome</name>
    <dbReference type="NCBI Taxonomy" id="1076179"/>
    <lineage>
        <taxon>unclassified sequences</taxon>
        <taxon>metagenomes</taxon>
        <taxon>ecological metagenomes</taxon>
    </lineage>
</organism>
<evidence type="ECO:0000313" key="2">
    <source>
        <dbReference type="EMBL" id="MPN40517.1"/>
    </source>
</evidence>
<dbReference type="SMART" id="SM00530">
    <property type="entry name" value="HTH_XRE"/>
    <property type="match status" value="1"/>
</dbReference>
<reference evidence="2" key="1">
    <citation type="submission" date="2019-08" db="EMBL/GenBank/DDBJ databases">
        <authorList>
            <person name="Kucharzyk K."/>
            <person name="Murdoch R.W."/>
            <person name="Higgins S."/>
            <person name="Loffler F."/>
        </authorList>
    </citation>
    <scope>NUCLEOTIDE SEQUENCE</scope>
</reference>
<dbReference type="CDD" id="cd00093">
    <property type="entry name" value="HTH_XRE"/>
    <property type="match status" value="1"/>
</dbReference>
<protein>
    <recommendedName>
        <fullName evidence="1">HTH cro/C1-type domain-containing protein</fullName>
    </recommendedName>
</protein>
<dbReference type="Pfam" id="PF01381">
    <property type="entry name" value="HTH_3"/>
    <property type="match status" value="1"/>
</dbReference>
<gene>
    <name evidence="2" type="ORF">SDC9_188055</name>
</gene>
<dbReference type="EMBL" id="VSSQ01096982">
    <property type="protein sequence ID" value="MPN40517.1"/>
    <property type="molecule type" value="Genomic_DNA"/>
</dbReference>
<dbReference type="GO" id="GO:0003677">
    <property type="term" value="F:DNA binding"/>
    <property type="evidence" value="ECO:0007669"/>
    <property type="project" value="InterPro"/>
</dbReference>
<proteinExistence type="predicted"/>
<comment type="caution">
    <text evidence="2">The sequence shown here is derived from an EMBL/GenBank/DDBJ whole genome shotgun (WGS) entry which is preliminary data.</text>
</comment>
<accession>A0A645HNI5</accession>
<name>A0A645HNI5_9ZZZZ</name>
<dbReference type="AlphaFoldDB" id="A0A645HNI5"/>
<evidence type="ECO:0000259" key="1">
    <source>
        <dbReference type="PROSITE" id="PS50943"/>
    </source>
</evidence>